<dbReference type="OrthoDB" id="6363789at2759"/>
<dbReference type="AlphaFoldDB" id="A0A5B7JJD6"/>
<evidence type="ECO:0000313" key="2">
    <source>
        <dbReference type="EMBL" id="MPC96880.1"/>
    </source>
</evidence>
<reference evidence="2 3" key="1">
    <citation type="submission" date="2019-05" db="EMBL/GenBank/DDBJ databases">
        <title>Another draft genome of Portunus trituberculatus and its Hox gene families provides insights of decapod evolution.</title>
        <authorList>
            <person name="Jeong J.-H."/>
            <person name="Song I."/>
            <person name="Kim S."/>
            <person name="Choi T."/>
            <person name="Kim D."/>
            <person name="Ryu S."/>
            <person name="Kim W."/>
        </authorList>
    </citation>
    <scope>NUCLEOTIDE SEQUENCE [LARGE SCALE GENOMIC DNA]</scope>
    <source>
        <tissue evidence="2">Muscle</tissue>
    </source>
</reference>
<evidence type="ECO:0000256" key="1">
    <source>
        <dbReference type="SAM" id="MobiDB-lite"/>
    </source>
</evidence>
<dbReference type="Proteomes" id="UP000324222">
    <property type="component" value="Unassembled WGS sequence"/>
</dbReference>
<protein>
    <submittedName>
        <fullName evidence="2">Neural-cadherin</fullName>
    </submittedName>
</protein>
<dbReference type="InterPro" id="IPR013320">
    <property type="entry name" value="ConA-like_dom_sf"/>
</dbReference>
<evidence type="ECO:0000313" key="3">
    <source>
        <dbReference type="Proteomes" id="UP000324222"/>
    </source>
</evidence>
<accession>A0A5B7JJD6</accession>
<gene>
    <name evidence="2" type="primary">CadN_23</name>
    <name evidence="2" type="ORF">E2C01_092160</name>
</gene>
<dbReference type="SUPFAM" id="SSF49899">
    <property type="entry name" value="Concanavalin A-like lectins/glucanases"/>
    <property type="match status" value="1"/>
</dbReference>
<dbReference type="Gene3D" id="2.60.120.200">
    <property type="match status" value="1"/>
</dbReference>
<dbReference type="EMBL" id="VSRR010107732">
    <property type="protein sequence ID" value="MPC96880.1"/>
    <property type="molecule type" value="Genomic_DNA"/>
</dbReference>
<proteinExistence type="predicted"/>
<name>A0A5B7JJD6_PORTR</name>
<keyword evidence="3" id="KW-1185">Reference proteome</keyword>
<sequence length="178" mass="18877">MSNLGSVLGEGINPVASLRCVCPGGTKGPRCKRLTRTFIGEGWLWLDPLPPCSPTSLSLHLLTTSPDVHLLYSGPLGIQPSIHLALAKTVSHVSSEDPVTSPLTFPRPSSGPDAPLNQSPPPQLLLRLVSGHPRLDIKGPGGSVTLQSNATLHDGVWHTLHLHLDDQVSSTPMIIHEG</sequence>
<organism evidence="2 3">
    <name type="scientific">Portunus trituberculatus</name>
    <name type="common">Swimming crab</name>
    <name type="synonym">Neptunus trituberculatus</name>
    <dbReference type="NCBI Taxonomy" id="210409"/>
    <lineage>
        <taxon>Eukaryota</taxon>
        <taxon>Metazoa</taxon>
        <taxon>Ecdysozoa</taxon>
        <taxon>Arthropoda</taxon>
        <taxon>Crustacea</taxon>
        <taxon>Multicrustacea</taxon>
        <taxon>Malacostraca</taxon>
        <taxon>Eumalacostraca</taxon>
        <taxon>Eucarida</taxon>
        <taxon>Decapoda</taxon>
        <taxon>Pleocyemata</taxon>
        <taxon>Brachyura</taxon>
        <taxon>Eubrachyura</taxon>
        <taxon>Portunoidea</taxon>
        <taxon>Portunidae</taxon>
        <taxon>Portuninae</taxon>
        <taxon>Portunus</taxon>
    </lineage>
</organism>
<feature type="region of interest" description="Disordered" evidence="1">
    <location>
        <begin position="95"/>
        <end position="122"/>
    </location>
</feature>
<comment type="caution">
    <text evidence="2">The sequence shown here is derived from an EMBL/GenBank/DDBJ whole genome shotgun (WGS) entry which is preliminary data.</text>
</comment>